<dbReference type="EMBL" id="LQPN01000006">
    <property type="protein sequence ID" value="ORW53772.1"/>
    <property type="molecule type" value="Genomic_DNA"/>
</dbReference>
<proteinExistence type="predicted"/>
<name>A0A1X2AR49_9MYCO</name>
<sequence length="72" mass="7919">MVDDGIANIVCHLEQCSPRQAVLIIAADQLTEGQRGADPPIAQDGIDVGGRREWYTELLEVGLQLASPRWYV</sequence>
<evidence type="ECO:0000313" key="2">
    <source>
        <dbReference type="Proteomes" id="UP000193285"/>
    </source>
</evidence>
<evidence type="ECO:0000313" key="1">
    <source>
        <dbReference type="EMBL" id="ORW53772.1"/>
    </source>
</evidence>
<comment type="caution">
    <text evidence="1">The sequence shown here is derived from an EMBL/GenBank/DDBJ whole genome shotgun (WGS) entry which is preliminary data.</text>
</comment>
<dbReference type="AlphaFoldDB" id="A0A1X2AR49"/>
<accession>A0A1X2AR49</accession>
<gene>
    <name evidence="1" type="ORF">AWB90_01290</name>
</gene>
<reference evidence="1 2" key="1">
    <citation type="journal article" date="2015" name="Emerg. Microbes Infect.">
        <title>Characterization of 17 strains belonging to the Mycobacterium simiae complex and description of Mycobacterium paraense sp. nov.</title>
        <authorList>
            <person name="Fusco da Costa A.R."/>
            <person name="Fedrizzi T."/>
            <person name="Lopes M.L."/>
            <person name="Pecorari M."/>
            <person name="Oliveira da Costa W.L."/>
            <person name="Giacobazzi E."/>
            <person name="da Costa Bahia J.R."/>
            <person name="De Sanctis V."/>
            <person name="Batista Lima K.V."/>
            <person name="Bertorelli R."/>
            <person name="Grottola A."/>
            <person name="Fabio A."/>
            <person name="Mariottini A."/>
            <person name="Ferretti P."/>
            <person name="Di Leva F."/>
            <person name="Fregni Serpini G."/>
            <person name="Tagliazucchi S."/>
            <person name="Rumpianesi F."/>
            <person name="Jousson O."/>
            <person name="Segata N."/>
            <person name="Tortoli E."/>
        </authorList>
    </citation>
    <scope>NUCLEOTIDE SEQUENCE [LARGE SCALE GENOMIC DNA]</scope>
    <source>
        <strain evidence="1 2">IEC33</strain>
    </source>
</reference>
<protein>
    <submittedName>
        <fullName evidence="1">Uncharacterized protein</fullName>
    </submittedName>
</protein>
<dbReference type="Proteomes" id="UP000193285">
    <property type="component" value="Unassembled WGS sequence"/>
</dbReference>
<organism evidence="1 2">
    <name type="scientific">Mycobacterium paraense</name>
    <dbReference type="NCBI Taxonomy" id="767916"/>
    <lineage>
        <taxon>Bacteria</taxon>
        <taxon>Bacillati</taxon>
        <taxon>Actinomycetota</taxon>
        <taxon>Actinomycetes</taxon>
        <taxon>Mycobacteriales</taxon>
        <taxon>Mycobacteriaceae</taxon>
        <taxon>Mycobacterium</taxon>
        <taxon>Mycobacterium simiae complex</taxon>
    </lineage>
</organism>